<protein>
    <submittedName>
        <fullName evidence="1">Uncharacterized protein</fullName>
    </submittedName>
</protein>
<organism evidence="1 2">
    <name type="scientific">candidate division KD3-62 bacterium DG_56</name>
    <dbReference type="NCBI Taxonomy" id="1704032"/>
    <lineage>
        <taxon>Bacteria</taxon>
        <taxon>candidate division KD3-62</taxon>
    </lineage>
</organism>
<evidence type="ECO:0000313" key="1">
    <source>
        <dbReference type="EMBL" id="KPJ64458.1"/>
    </source>
</evidence>
<gene>
    <name evidence="1" type="ORF">AMK68_01670</name>
</gene>
<reference evidence="1 2" key="1">
    <citation type="journal article" date="2015" name="Microbiome">
        <title>Genomic resolution of linkages in carbon, nitrogen, and sulfur cycling among widespread estuary sediment bacteria.</title>
        <authorList>
            <person name="Baker B.J."/>
            <person name="Lazar C.S."/>
            <person name="Teske A.P."/>
            <person name="Dick G.J."/>
        </authorList>
    </citation>
    <scope>NUCLEOTIDE SEQUENCE [LARGE SCALE GENOMIC DNA]</scope>
    <source>
        <strain evidence="1">DG_56</strain>
    </source>
</reference>
<dbReference type="EMBL" id="LIZY01000026">
    <property type="protein sequence ID" value="KPJ64458.1"/>
    <property type="molecule type" value="Genomic_DNA"/>
</dbReference>
<dbReference type="AlphaFoldDB" id="A0A0S7XPW4"/>
<accession>A0A0S7XPW4</accession>
<evidence type="ECO:0000313" key="2">
    <source>
        <dbReference type="Proteomes" id="UP000052020"/>
    </source>
</evidence>
<name>A0A0S7XPW4_9BACT</name>
<dbReference type="Proteomes" id="UP000052020">
    <property type="component" value="Unassembled WGS sequence"/>
</dbReference>
<proteinExistence type="predicted"/>
<feature type="non-terminal residue" evidence="1">
    <location>
        <position position="80"/>
    </location>
</feature>
<sequence>MGIRSLYRYPILSALILGGFGMQTASAARRDLPLVIRGEPNATVVLPDDATPPLREAAADLVRVIERMSGARLRTVSDPE</sequence>
<comment type="caution">
    <text evidence="1">The sequence shown here is derived from an EMBL/GenBank/DDBJ whole genome shotgun (WGS) entry which is preliminary data.</text>
</comment>